<protein>
    <submittedName>
        <fullName evidence="1">Uncharacterized protein</fullName>
    </submittedName>
</protein>
<organism evidence="1 2">
    <name type="scientific">Spiromyces aspiralis</name>
    <dbReference type="NCBI Taxonomy" id="68401"/>
    <lineage>
        <taxon>Eukaryota</taxon>
        <taxon>Fungi</taxon>
        <taxon>Fungi incertae sedis</taxon>
        <taxon>Zoopagomycota</taxon>
        <taxon>Kickxellomycotina</taxon>
        <taxon>Kickxellomycetes</taxon>
        <taxon>Kickxellales</taxon>
        <taxon>Kickxellaceae</taxon>
        <taxon>Spiromyces</taxon>
    </lineage>
</organism>
<gene>
    <name evidence="1" type="ORF">EV182_000813</name>
</gene>
<dbReference type="Proteomes" id="UP001145114">
    <property type="component" value="Unassembled WGS sequence"/>
</dbReference>
<name>A0ACC1HK06_9FUNG</name>
<comment type="caution">
    <text evidence="1">The sequence shown here is derived from an EMBL/GenBank/DDBJ whole genome shotgun (WGS) entry which is preliminary data.</text>
</comment>
<reference evidence="1" key="1">
    <citation type="submission" date="2022-06" db="EMBL/GenBank/DDBJ databases">
        <title>Phylogenomic reconstructions and comparative analyses of Kickxellomycotina fungi.</title>
        <authorList>
            <person name="Reynolds N.K."/>
            <person name="Stajich J.E."/>
            <person name="Barry K."/>
            <person name="Grigoriev I.V."/>
            <person name="Crous P."/>
            <person name="Smith M.E."/>
        </authorList>
    </citation>
    <scope>NUCLEOTIDE SEQUENCE</scope>
    <source>
        <strain evidence="1">RSA 2271</strain>
    </source>
</reference>
<feature type="non-terminal residue" evidence="1">
    <location>
        <position position="2273"/>
    </location>
</feature>
<evidence type="ECO:0000313" key="1">
    <source>
        <dbReference type="EMBL" id="KAJ1675671.1"/>
    </source>
</evidence>
<dbReference type="EMBL" id="JAMZIH010005210">
    <property type="protein sequence ID" value="KAJ1675671.1"/>
    <property type="molecule type" value="Genomic_DNA"/>
</dbReference>
<evidence type="ECO:0000313" key="2">
    <source>
        <dbReference type="Proteomes" id="UP001145114"/>
    </source>
</evidence>
<proteinExistence type="predicted"/>
<sequence>MGVLAKNKALIQRRKDPMPTLANWQDLLSRYSSAASPEGGGGSPSKRVSGSRLAELTLTNDKSGPKEPRTPEEYALLALRLLFRAASEPAVTWEQQSQPIRNAQRCLERANKLSWDDVEPEIYEALGNSAVPVACQMYMVASEPVSRQCILMLLRALQSLCPDALGSHLACCIRLCVLCIGNGGGSSCDDGAIRGHIGDDLAVYYSVEFVNAFAKQTLKQQSHAFYALFGIPAGLDALSRHFVDVMSSLVRGLRLAASELVNFDMPAKALLGSDQPESTTEPSTVTVLRHQAGVLQTLRTLAYYFKGPGALGSTLRQSGAQPMPTESRARVSGIVAEYYKILWLILSRRAFQVESRQIAAMNVVALLDGTDEEPLVRAERIGRELLGVKIVAEARPSEGSCWNIAQPHTQLQRRVFSDPISMLCIARAVACNASASTLLCPLTAESEGDKTTKLLHELLYTHIASVCGRLQQSPVIKVLGFDSMALWLNVTARMLFAAIEHIKSKDKAAFPGFQRDKVLQSISKATKECDISIPSKIQAEQVVALGERVISLQSERILGYLAGYWDDPLDAVQNQIKAIFEAIMDLGTLVSKAIPPPGRSTFGERVLSYTLSLDWNRKVKYSLLAALCPRLSTLTLQREQGDLIHQCLHNMSEAMLAPRIATFLEVYIRLQKDEIFDLANNDVTHSDACYAHWTNALVTNLLSPNRSRVRMLRQYVLPLVLAAFPGLADSLISILATTTNATTARSVSMAAARCGTFTASMWAYEEPEETLHYDYTASRQHVLIMVLHAARRLEQIDLAKLLHDSGRGPCTDLLATLKQAVHSSDWEVLADLLGLICETKKVTIPVSAAECDLLCAILSVSTNIPSAEYRQRQYSALVRLALRMVASCAHARRLATSGKIEEERRQGAEVLQRTIKTAKSWLGFATHCIYPGAPFASVATALGWLEIINNYFNPNRKVASTNNTFPGDIGLGDPKVLLSLLHVLLDHNYEANRRTAFDLLMAWPITDESADAILNVKRLSATKVCDAGGDGRPLEASRVDLAQWLIQHGLEKATSARADDSSRGATVIRWAFQRFVLSEGLNIPFPRTRMFVGAQLAEGFDDPTLNFLSNMLGCIRFSLDQARSNLLMASRKYPLHGILATMKALVDSVNFTSREVQSHASEWRALIRDIIDVTSEAADMVMSVLTNPSPEGNVPASFREMETKIDLLINKGLESGAAEDSSDDEESGALAAAAEYLEDMDEADDFGAVTGLEGAVGPRHQVILSYCWRTIKEYSALVCTIVTVPPAEDQVPLAGEPRSPPLAERVKGKSQQWEQALVTIRQLGDIGVRLRTLLTSIRHRGAFMAVYPWFTTLCSRLWRSPSPHLNHFLEAWLGQCLDSISICQVSVTRRSAGWPLCLLAILSCNREATNTFLPRAVNSLFGLIRIPFNRLDYRGGEEEPEKAADDTVDLPQVHAINMLRVLVDDKSIAASVYPFIERAFVLAIDGLRSPYWAIRNSSGLLFASLLRRVFGNKKTRDETSQLNGITGRELFTRFPGLHPFLMKQLEEAVDQIYSDNNLQSGQFMNLHPALYPCLTMLARLQPSVADEHREHSRGDSPEGSGNGLFDEEEDIAKDGNAAVALPIDLEAELHTKLNERNATIHTTTASTTLSMHNFIQLIEACAECRIYKTREMAARAFAPLILPQQVLPVLLYILEGLDYPRIPSNTIHGRLCQVRELLRVHLRNNNNEHLRKQIIVKVLPALEDLWVTIVDKCSCELVRSIYLQIIREFFFDDTTWWAIDHSRVPPGLADVKRLVVHPFQERIVKTCLVPLLEDILARDRVTRCNESSHAPGGYLTIRELTLMALHLTAPPQVPILVPKDPGSNILMNPMSNAKPLGLNPWLAIKYALIDETFYEARLDTLRWVRHHVDKYPELAPKVLPINELLATLLGEGVLPRQEVFGGLRGDPIIEEASIRLLTLLNTKFSPTNDHNESDYVIQGYPVENLSLHWDGILERMAKPQSQLVVQAQIPHMASLVPYLCLSMLQQSQIGGSDVTSVYRDIRLALSHTATAQRVERWVEFAASQAVPEASLPYREAACEAFVYLFPILRKVLSPEPGGREADVAAAAKQNLERTFALTATALLELLQDDDEDVRAMAAKVMISEVGTELAPKRTAEMFVYLAGQLMPNSPSLLEMLLDRLFGGRTFDNVSWLILNADTKLFQHEKPNIFKDEWCELHLLSYAILSASRSDDGEHAAEILGRLHGLADDCLQYLEQLDELLHSGNALLTFNNDA</sequence>
<accession>A0ACC1HK06</accession>
<keyword evidence="2" id="KW-1185">Reference proteome</keyword>